<feature type="compositionally biased region" description="Low complexity" evidence="1">
    <location>
        <begin position="298"/>
        <end position="307"/>
    </location>
</feature>
<feature type="transmembrane region" description="Helical" evidence="2">
    <location>
        <begin position="968"/>
        <end position="989"/>
    </location>
</feature>
<feature type="transmembrane region" description="Helical" evidence="2">
    <location>
        <begin position="1001"/>
        <end position="1020"/>
    </location>
</feature>
<keyword evidence="4" id="KW-1185">Reference proteome</keyword>
<feature type="region of interest" description="Disordered" evidence="1">
    <location>
        <begin position="356"/>
        <end position="379"/>
    </location>
</feature>
<dbReference type="EMBL" id="JAKEKT020000117">
    <property type="protein sequence ID" value="KAL1635265.1"/>
    <property type="molecule type" value="Genomic_DNA"/>
</dbReference>
<keyword evidence="2" id="KW-0472">Membrane</keyword>
<feature type="compositionally biased region" description="Low complexity" evidence="1">
    <location>
        <begin position="735"/>
        <end position="756"/>
    </location>
</feature>
<gene>
    <name evidence="3" type="ORF">SLS58_010302</name>
</gene>
<evidence type="ECO:0000256" key="2">
    <source>
        <dbReference type="SAM" id="Phobius"/>
    </source>
</evidence>
<feature type="compositionally biased region" description="Basic and acidic residues" evidence="1">
    <location>
        <begin position="600"/>
        <end position="617"/>
    </location>
</feature>
<comment type="caution">
    <text evidence="3">The sequence shown here is derived from an EMBL/GenBank/DDBJ whole genome shotgun (WGS) entry which is preliminary data.</text>
</comment>
<feature type="compositionally biased region" description="Basic and acidic residues" evidence="1">
    <location>
        <begin position="516"/>
        <end position="526"/>
    </location>
</feature>
<feature type="compositionally biased region" description="Basic and acidic residues" evidence="1">
    <location>
        <begin position="437"/>
        <end position="446"/>
    </location>
</feature>
<evidence type="ECO:0008006" key="5">
    <source>
        <dbReference type="Google" id="ProtNLM"/>
    </source>
</evidence>
<feature type="compositionally biased region" description="Pro residues" evidence="1">
    <location>
        <begin position="285"/>
        <end position="294"/>
    </location>
</feature>
<feature type="compositionally biased region" description="Polar residues" evidence="1">
    <location>
        <begin position="757"/>
        <end position="769"/>
    </location>
</feature>
<reference evidence="3 4" key="1">
    <citation type="journal article" date="2023" name="Plant Dis.">
        <title>First Report of Diplodia intermedia Causing Canker and Dieback Diseases on Apple Trees in Canada.</title>
        <authorList>
            <person name="Ellouze W."/>
            <person name="Ilyukhin E."/>
            <person name="Sulman M."/>
            <person name="Ali S."/>
        </authorList>
    </citation>
    <scope>NUCLEOTIDE SEQUENCE [LARGE SCALE GENOMIC DNA]</scope>
    <source>
        <strain evidence="3 4">M45-28</strain>
    </source>
</reference>
<name>A0ABR3T6V6_9PEZI</name>
<evidence type="ECO:0000313" key="3">
    <source>
        <dbReference type="EMBL" id="KAL1635265.1"/>
    </source>
</evidence>
<feature type="region of interest" description="Disordered" evidence="1">
    <location>
        <begin position="1"/>
        <end position="89"/>
    </location>
</feature>
<sequence>METNYMAAAARSASPSTFTLSKGRNNRLSLLSSGSSTGTGRSVDARSLLTRSPPPSYDGLTGPPVASSDLAGDDRAAHDGGGGRGDGDVSATLDAHLPLGVADKGWAEVESVSKQFLAENLPGWIASMQAESGGGGGGGDHGPKMTATATSPTTAAAGGQQQKQLSQMIKAGVRKGRKGLVLRLLRRTADVNEIVDLRLDSAGAFHGGAAENIKRSVPPDTPAHAASKQRHGAVGEPPALVPVELEARPPATVVHQVPGIHEAPAAPDVFELPTTPATVPRPTVVVPPPPPPPRAADRAATAAAPTTNQAEWQDDAGDGHVSLATSPTESLLRTLSFGPEEASAWSEPVALDVLDTGSDSDHSPPSSIVPTPTKGLSVRHATHRVVKRSRSFGAFAGGGVSDRTTDRTRMLPLDVESLNRRLVESSAVSSSNEDAAGDERRLREDGAVPTGSRETEDAAGGSEAVCHGQKQLFNQSADGHKVWNVAGPRSGQRTAEGSVDGTKIATGNDFAARVDRSPREMARLEPDPTAATSRDAPGREVASARNNSHSPEAPSKLVISTNCGPGSERTTDGVPMPSGTLQGPLAVQPRPPAVLQDNVRGQDSDSHISTHMHEPRDASQGTFDGSVTLPTLIVPDDDDQPDSPGGSLWLPSNVEIRPLPEKRSAAHRFLSHAARATLAQLGRVAAGLYDAYGPEKPVPKDHTCGKELYDDFVERRRGAARELEAYLNRPRAHASPSSNSTNSSFSDSSQIFSGSSTNPSLNPSPATTWGSLPGGDSSPSNGSGSNYSPTALRSNNPFSVRVSALPPPRWLLTCADEGQSVAKLSHVDVTETKIRSDRDLAMAVRGLYAHINRRWWSPLRLRGLASIDFVQFEVHRNRVVDIRKCPDMPPVMGKKTMAHGQQVLYDFEPHDLVPPVGSQYLMHLFRHPEDYESEFITYARAPKRRGARLDVGVGWGVNLVEGFLAERVWLLVMVFFVLGSAVFAVVWACRRGDDVQGAFGVAGWMLTLAALVVGWAQASFG</sequence>
<dbReference type="Proteomes" id="UP001521184">
    <property type="component" value="Unassembled WGS sequence"/>
</dbReference>
<protein>
    <recommendedName>
        <fullName evidence="5">START domain-containing protein</fullName>
    </recommendedName>
</protein>
<keyword evidence="2" id="KW-0812">Transmembrane</keyword>
<feature type="region of interest" description="Disordered" evidence="1">
    <location>
        <begin position="212"/>
        <end position="235"/>
    </location>
</feature>
<evidence type="ECO:0000256" key="1">
    <source>
        <dbReference type="SAM" id="MobiDB-lite"/>
    </source>
</evidence>
<accession>A0ABR3T6V6</accession>
<feature type="region of interest" description="Disordered" evidence="1">
    <location>
        <begin position="477"/>
        <end position="503"/>
    </location>
</feature>
<evidence type="ECO:0000313" key="4">
    <source>
        <dbReference type="Proteomes" id="UP001521184"/>
    </source>
</evidence>
<feature type="region of interest" description="Disordered" evidence="1">
    <location>
        <begin position="727"/>
        <end position="792"/>
    </location>
</feature>
<feature type="compositionally biased region" description="Low complexity" evidence="1">
    <location>
        <begin position="20"/>
        <end position="42"/>
    </location>
</feature>
<proteinExistence type="predicted"/>
<feature type="compositionally biased region" description="Low complexity" evidence="1">
    <location>
        <begin position="770"/>
        <end position="789"/>
    </location>
</feature>
<feature type="region of interest" description="Disordered" evidence="1">
    <location>
        <begin position="516"/>
        <end position="623"/>
    </location>
</feature>
<feature type="region of interest" description="Disordered" evidence="1">
    <location>
        <begin position="423"/>
        <end position="464"/>
    </location>
</feature>
<keyword evidence="2" id="KW-1133">Transmembrane helix</keyword>
<feature type="region of interest" description="Disordered" evidence="1">
    <location>
        <begin position="278"/>
        <end position="321"/>
    </location>
</feature>
<organism evidence="3 4">
    <name type="scientific">Diplodia intermedia</name>
    <dbReference type="NCBI Taxonomy" id="856260"/>
    <lineage>
        <taxon>Eukaryota</taxon>
        <taxon>Fungi</taxon>
        <taxon>Dikarya</taxon>
        <taxon>Ascomycota</taxon>
        <taxon>Pezizomycotina</taxon>
        <taxon>Dothideomycetes</taxon>
        <taxon>Dothideomycetes incertae sedis</taxon>
        <taxon>Botryosphaeriales</taxon>
        <taxon>Botryosphaeriaceae</taxon>
        <taxon>Diplodia</taxon>
    </lineage>
</organism>